<dbReference type="RefSeq" id="WP_234398528.1">
    <property type="nucleotide sequence ID" value="NZ_KB899214.1"/>
</dbReference>
<feature type="signal peptide" evidence="1">
    <location>
        <begin position="1"/>
        <end position="21"/>
    </location>
</feature>
<accession>A0A069QFY7</accession>
<gene>
    <name evidence="2" type="ORF">HMPREF1991_02197</name>
</gene>
<feature type="chain" id="PRO_5001665234" description="Lipoprotein" evidence="1">
    <location>
        <begin position="22"/>
        <end position="183"/>
    </location>
</feature>
<organism evidence="2 3">
    <name type="scientific">Hoylesella loescheii DSM 19665 = JCM 12249 = ATCC 15930</name>
    <dbReference type="NCBI Taxonomy" id="1122985"/>
    <lineage>
        <taxon>Bacteria</taxon>
        <taxon>Pseudomonadati</taxon>
        <taxon>Bacteroidota</taxon>
        <taxon>Bacteroidia</taxon>
        <taxon>Bacteroidales</taxon>
        <taxon>Prevotellaceae</taxon>
        <taxon>Hoylesella</taxon>
    </lineage>
</organism>
<proteinExistence type="predicted"/>
<comment type="caution">
    <text evidence="2">The sequence shown here is derived from an EMBL/GenBank/DDBJ whole genome shotgun (WGS) entry which is preliminary data.</text>
</comment>
<dbReference type="EMBL" id="JNGW01000096">
    <property type="protein sequence ID" value="KDR51685.1"/>
    <property type="molecule type" value="Genomic_DNA"/>
</dbReference>
<evidence type="ECO:0008006" key="4">
    <source>
        <dbReference type="Google" id="ProtNLM"/>
    </source>
</evidence>
<dbReference type="AlphaFoldDB" id="A0A069QFY7"/>
<dbReference type="HOGENOM" id="CLU_1617515_0_0_10"/>
<sequence length="183" mass="21411">MIAKVCSKSLFVLAISFALMTACSSHNGRRLECFEVTNRQLKAIVNTMMQQVFTENTKDKVAVLDIVQEDSTTKFVFSFQNKHRLREKYIAYKGRRIVGYISQNNRDLIVLTNIHIITKLQETLEPLMEPTDKIKDFDFLSTDNQLYYDAETKGWKSFETIYEPFLVEYQLKDGHFSQPTMKR</sequence>
<protein>
    <recommendedName>
        <fullName evidence="4">Lipoprotein</fullName>
    </recommendedName>
</protein>
<evidence type="ECO:0000313" key="3">
    <source>
        <dbReference type="Proteomes" id="UP000027442"/>
    </source>
</evidence>
<dbReference type="PROSITE" id="PS51257">
    <property type="entry name" value="PROKAR_LIPOPROTEIN"/>
    <property type="match status" value="1"/>
</dbReference>
<name>A0A069QFY7_HOYLO</name>
<evidence type="ECO:0000256" key="1">
    <source>
        <dbReference type="SAM" id="SignalP"/>
    </source>
</evidence>
<evidence type="ECO:0000313" key="2">
    <source>
        <dbReference type="EMBL" id="KDR51685.1"/>
    </source>
</evidence>
<dbReference type="PATRIC" id="fig|1122985.7.peg.2277"/>
<keyword evidence="3" id="KW-1185">Reference proteome</keyword>
<reference evidence="2 3" key="1">
    <citation type="submission" date="2013-08" db="EMBL/GenBank/DDBJ databases">
        <authorList>
            <person name="Weinstock G."/>
            <person name="Sodergren E."/>
            <person name="Wylie T."/>
            <person name="Fulton L."/>
            <person name="Fulton R."/>
            <person name="Fronick C."/>
            <person name="O'Laughlin M."/>
            <person name="Godfrey J."/>
            <person name="Miner T."/>
            <person name="Herter B."/>
            <person name="Appelbaum E."/>
            <person name="Cordes M."/>
            <person name="Lek S."/>
            <person name="Wollam A."/>
            <person name="Pepin K.H."/>
            <person name="Palsikar V.B."/>
            <person name="Mitreva M."/>
            <person name="Wilson R.K."/>
        </authorList>
    </citation>
    <scope>NUCLEOTIDE SEQUENCE [LARGE SCALE GENOMIC DNA]</scope>
    <source>
        <strain evidence="2 3">ATCC 15930</strain>
    </source>
</reference>
<keyword evidence="1" id="KW-0732">Signal</keyword>
<dbReference type="Proteomes" id="UP000027442">
    <property type="component" value="Unassembled WGS sequence"/>
</dbReference>